<name>A0A1E5VA24_9POAL</name>
<comment type="caution">
    <text evidence="1">The sequence shown here is derived from an EMBL/GenBank/DDBJ whole genome shotgun (WGS) entry which is preliminary data.</text>
</comment>
<organism evidence="1 2">
    <name type="scientific">Dichanthelium oligosanthes</name>
    <dbReference type="NCBI Taxonomy" id="888268"/>
    <lineage>
        <taxon>Eukaryota</taxon>
        <taxon>Viridiplantae</taxon>
        <taxon>Streptophyta</taxon>
        <taxon>Embryophyta</taxon>
        <taxon>Tracheophyta</taxon>
        <taxon>Spermatophyta</taxon>
        <taxon>Magnoliopsida</taxon>
        <taxon>Liliopsida</taxon>
        <taxon>Poales</taxon>
        <taxon>Poaceae</taxon>
        <taxon>PACMAD clade</taxon>
        <taxon>Panicoideae</taxon>
        <taxon>Panicodae</taxon>
        <taxon>Paniceae</taxon>
        <taxon>Dichantheliinae</taxon>
        <taxon>Dichanthelium</taxon>
    </lineage>
</organism>
<accession>A0A1E5VA24</accession>
<dbReference type="AlphaFoldDB" id="A0A1E5VA24"/>
<sequence length="84" mass="9298">MMGALAWQATVIKKYSCVPGEEIARGLILFWPRVLLPHGVPVPVHFRSALLLVSFASDLCSSSIAAPHQNMDLQPNSPRYNRLI</sequence>
<gene>
    <name evidence="1" type="ORF">BAE44_0016978</name>
</gene>
<dbReference type="Proteomes" id="UP000095767">
    <property type="component" value="Unassembled WGS sequence"/>
</dbReference>
<reference evidence="1 2" key="1">
    <citation type="submission" date="2016-09" db="EMBL/GenBank/DDBJ databases">
        <title>The draft genome of Dichanthelium oligosanthes: A C3 panicoid grass species.</title>
        <authorList>
            <person name="Studer A.J."/>
            <person name="Schnable J.C."/>
            <person name="Brutnell T.P."/>
        </authorList>
    </citation>
    <scope>NUCLEOTIDE SEQUENCE [LARGE SCALE GENOMIC DNA]</scope>
    <source>
        <strain evidence="2">cv. Kellogg 1175</strain>
        <tissue evidence="1">Leaf</tissue>
    </source>
</reference>
<dbReference type="EMBL" id="LWDX02046531">
    <property type="protein sequence ID" value="OEL22003.1"/>
    <property type="molecule type" value="Genomic_DNA"/>
</dbReference>
<dbReference type="OrthoDB" id="10576396at2759"/>
<protein>
    <submittedName>
        <fullName evidence="1">Uncharacterized protein</fullName>
    </submittedName>
</protein>
<evidence type="ECO:0000313" key="2">
    <source>
        <dbReference type="Proteomes" id="UP000095767"/>
    </source>
</evidence>
<evidence type="ECO:0000313" key="1">
    <source>
        <dbReference type="EMBL" id="OEL22003.1"/>
    </source>
</evidence>
<keyword evidence="2" id="KW-1185">Reference proteome</keyword>
<proteinExistence type="predicted"/>